<evidence type="ECO:0000313" key="4">
    <source>
        <dbReference type="EMBL" id="MCO6046131.1"/>
    </source>
</evidence>
<feature type="transmembrane region" description="Helical" evidence="2">
    <location>
        <begin position="223"/>
        <end position="243"/>
    </location>
</feature>
<dbReference type="EMBL" id="JAMXLR010000065">
    <property type="protein sequence ID" value="MCO6046131.1"/>
    <property type="molecule type" value="Genomic_DNA"/>
</dbReference>
<feature type="transmembrane region" description="Helical" evidence="2">
    <location>
        <begin position="51"/>
        <end position="70"/>
    </location>
</feature>
<evidence type="ECO:0000256" key="2">
    <source>
        <dbReference type="SAM" id="Phobius"/>
    </source>
</evidence>
<keyword evidence="2" id="KW-1133">Transmembrane helix</keyword>
<dbReference type="Proteomes" id="UP001155241">
    <property type="component" value="Unassembled WGS sequence"/>
</dbReference>
<feature type="transmembrane region" description="Helical" evidence="2">
    <location>
        <begin position="82"/>
        <end position="102"/>
    </location>
</feature>
<keyword evidence="2" id="KW-0472">Membrane</keyword>
<evidence type="ECO:0000256" key="1">
    <source>
        <dbReference type="SAM" id="MobiDB-lite"/>
    </source>
</evidence>
<evidence type="ECO:0000313" key="5">
    <source>
        <dbReference type="Proteomes" id="UP001155241"/>
    </source>
</evidence>
<reference evidence="4" key="1">
    <citation type="submission" date="2022-06" db="EMBL/GenBank/DDBJ databases">
        <title>Aeoliella straminimaris, a novel planctomycete from sediments.</title>
        <authorList>
            <person name="Vitorino I.R."/>
            <person name="Lage O.M."/>
        </authorList>
    </citation>
    <scope>NUCLEOTIDE SEQUENCE</scope>
    <source>
        <strain evidence="4">ICT_H6.2</strain>
    </source>
</reference>
<organism evidence="4 5">
    <name type="scientific">Aeoliella straminimaris</name>
    <dbReference type="NCBI Taxonomy" id="2954799"/>
    <lineage>
        <taxon>Bacteria</taxon>
        <taxon>Pseudomonadati</taxon>
        <taxon>Planctomycetota</taxon>
        <taxon>Planctomycetia</taxon>
        <taxon>Pirellulales</taxon>
        <taxon>Lacipirellulaceae</taxon>
        <taxon>Aeoliella</taxon>
    </lineage>
</organism>
<dbReference type="CDD" id="cd01060">
    <property type="entry name" value="Membrane-FADS-like"/>
    <property type="match status" value="1"/>
</dbReference>
<sequence>MAKAPVFAPTAMNTYSAQRTPAELLQRTSGRFSMAQARRIVGNQFRANPTIYWTDLLVTWVVGIAAYRMVREQWLGWPARWALFALSCLLIYRAGLFIHELVHLPDDKFRAFRIVWNLLCGIPFLIPSFVYYTHVDHHRRRHYGTQHDGEYLPLAHRSRWWIVAYLAQSLIIPALAIFRFGVLTPLTWLHPSIRTWVHRHASSMIIDPMYLRPLPTARVLRMIRWQEVGCFLFIWTFAALLYFGRLPWFVLGQAYATGVTVVTINAVRTVAAHRWLGEGETMSFLEQLVDSVNYPAGKWWNILWAPVGLRFHALHHLFPSMPYHSLAEAHRRLMAELPADSPYRVTESPSLWAELNSLWRRAGESGKHSIPEPATTETVRTAAPAQQLERV</sequence>
<dbReference type="RefSeq" id="WP_252854240.1">
    <property type="nucleotide sequence ID" value="NZ_JAMXLR010000065.1"/>
</dbReference>
<protein>
    <submittedName>
        <fullName evidence="4">Fatty acid desaturase</fullName>
    </submittedName>
</protein>
<feature type="transmembrane region" description="Helical" evidence="2">
    <location>
        <begin position="114"/>
        <end position="132"/>
    </location>
</feature>
<proteinExistence type="predicted"/>
<evidence type="ECO:0000259" key="3">
    <source>
        <dbReference type="Pfam" id="PF00487"/>
    </source>
</evidence>
<feature type="transmembrane region" description="Helical" evidence="2">
    <location>
        <begin position="160"/>
        <end position="182"/>
    </location>
</feature>
<dbReference type="AlphaFoldDB" id="A0A9X2FHJ3"/>
<feature type="region of interest" description="Disordered" evidence="1">
    <location>
        <begin position="364"/>
        <end position="391"/>
    </location>
</feature>
<dbReference type="GO" id="GO:0006629">
    <property type="term" value="P:lipid metabolic process"/>
    <property type="evidence" value="ECO:0007669"/>
    <property type="project" value="InterPro"/>
</dbReference>
<comment type="caution">
    <text evidence="4">The sequence shown here is derived from an EMBL/GenBank/DDBJ whole genome shotgun (WGS) entry which is preliminary data.</text>
</comment>
<feature type="domain" description="Fatty acid desaturase" evidence="3">
    <location>
        <begin position="76"/>
        <end position="344"/>
    </location>
</feature>
<dbReference type="Pfam" id="PF00487">
    <property type="entry name" value="FA_desaturase"/>
    <property type="match status" value="1"/>
</dbReference>
<gene>
    <name evidence="4" type="ORF">NG895_19700</name>
</gene>
<keyword evidence="5" id="KW-1185">Reference proteome</keyword>
<dbReference type="InterPro" id="IPR005804">
    <property type="entry name" value="FA_desaturase_dom"/>
</dbReference>
<accession>A0A9X2FHJ3</accession>
<name>A0A9X2FHJ3_9BACT</name>
<keyword evidence="2" id="KW-0812">Transmembrane</keyword>